<dbReference type="InterPro" id="IPR051488">
    <property type="entry name" value="WD_repeat_striatin"/>
</dbReference>
<dbReference type="Proteomes" id="UP001357485">
    <property type="component" value="Unassembled WGS sequence"/>
</dbReference>
<dbReference type="PANTHER" id="PTHR15653:SF0">
    <property type="entry name" value="CONNECTOR OF KINASE TO AP-1, ISOFORM E"/>
    <property type="match status" value="1"/>
</dbReference>
<dbReference type="GO" id="GO:0051213">
    <property type="term" value="F:dioxygenase activity"/>
    <property type="evidence" value="ECO:0007669"/>
    <property type="project" value="UniProtKB-KW"/>
</dbReference>
<evidence type="ECO:0000256" key="2">
    <source>
        <dbReference type="SAM" id="MobiDB-lite"/>
    </source>
</evidence>
<name>A0ABR0K2S2_9PEZI</name>
<evidence type="ECO:0000256" key="1">
    <source>
        <dbReference type="ARBA" id="ARBA00023054"/>
    </source>
</evidence>
<organism evidence="4 5">
    <name type="scientific">Cryomyces antarcticus</name>
    <dbReference type="NCBI Taxonomy" id="329879"/>
    <lineage>
        <taxon>Eukaryota</taxon>
        <taxon>Fungi</taxon>
        <taxon>Dikarya</taxon>
        <taxon>Ascomycota</taxon>
        <taxon>Pezizomycotina</taxon>
        <taxon>Dothideomycetes</taxon>
        <taxon>Dothideomycetes incertae sedis</taxon>
        <taxon>Cryomyces</taxon>
    </lineage>
</organism>
<evidence type="ECO:0000313" key="4">
    <source>
        <dbReference type="EMBL" id="KAK5084140.1"/>
    </source>
</evidence>
<feature type="region of interest" description="Disordered" evidence="2">
    <location>
        <begin position="57"/>
        <end position="120"/>
    </location>
</feature>
<keyword evidence="5" id="KW-1185">Reference proteome</keyword>
<dbReference type="Gene3D" id="1.20.5.300">
    <property type="match status" value="1"/>
</dbReference>
<dbReference type="Pfam" id="PF08232">
    <property type="entry name" value="Striatin"/>
    <property type="match status" value="1"/>
</dbReference>
<dbReference type="PANTHER" id="PTHR15653">
    <property type="entry name" value="STRIATIN"/>
    <property type="match status" value="1"/>
</dbReference>
<feature type="domain" description="Striatin N-terminal" evidence="3">
    <location>
        <begin position="1"/>
        <end position="140"/>
    </location>
</feature>
<reference evidence="4 5" key="1">
    <citation type="submission" date="2023-08" db="EMBL/GenBank/DDBJ databases">
        <title>Black Yeasts Isolated from many extreme environments.</title>
        <authorList>
            <person name="Coleine C."/>
            <person name="Stajich J.E."/>
            <person name="Selbmann L."/>
        </authorList>
    </citation>
    <scope>NUCLEOTIDE SEQUENCE [LARGE SCALE GENOMIC DNA]</scope>
    <source>
        <strain evidence="4 5">CCFEE 536</strain>
    </source>
</reference>
<feature type="non-terminal residue" evidence="4">
    <location>
        <position position="188"/>
    </location>
</feature>
<keyword evidence="4" id="KW-0223">Dioxygenase</keyword>
<protein>
    <submittedName>
        <fullName evidence="4">1,2-dihydroxy-3-keto-5-methylthiopentene dioxygenase</fullName>
    </submittedName>
</protein>
<dbReference type="InterPro" id="IPR013258">
    <property type="entry name" value="Striatin_N"/>
</dbReference>
<proteinExistence type="predicted"/>
<feature type="compositionally biased region" description="Low complexity" evidence="2">
    <location>
        <begin position="103"/>
        <end position="112"/>
    </location>
</feature>
<sequence length="188" mass="21698">MRFLQIEWHNHERARNAWDIERAEMKAKIAKQEGECRNSKKTQEQLDRQIKMLEKALRVERMKNKGVVTEDNSQPEAGARKLQSKSRPDPKHGKPHNSFLDISDSQSQSSPQAEMDAQRDKSRIYLEKCVQEITYLMTPPAHPPPPYLNAQASSAFANQNEAPMSLEEVYIQQRQKGQQQQGQDLPHP</sequence>
<keyword evidence="1" id="KW-0175">Coiled coil</keyword>
<evidence type="ECO:0000259" key="3">
    <source>
        <dbReference type="Pfam" id="PF08232"/>
    </source>
</evidence>
<accession>A0ABR0K2S2</accession>
<dbReference type="EMBL" id="JAVRRA010026530">
    <property type="protein sequence ID" value="KAK5084140.1"/>
    <property type="molecule type" value="Genomic_DNA"/>
</dbReference>
<comment type="caution">
    <text evidence="4">The sequence shown here is derived from an EMBL/GenBank/DDBJ whole genome shotgun (WGS) entry which is preliminary data.</text>
</comment>
<gene>
    <name evidence="4" type="primary">ADI1_4</name>
    <name evidence="4" type="ORF">LTR16_008231</name>
</gene>
<evidence type="ECO:0000313" key="5">
    <source>
        <dbReference type="Proteomes" id="UP001357485"/>
    </source>
</evidence>
<keyword evidence="4" id="KW-0560">Oxidoreductase</keyword>